<feature type="transmembrane region" description="Helical" evidence="6">
    <location>
        <begin position="341"/>
        <end position="362"/>
    </location>
</feature>
<dbReference type="PANTHER" id="PTHR11654">
    <property type="entry name" value="OLIGOPEPTIDE TRANSPORTER-RELATED"/>
    <property type="match status" value="1"/>
</dbReference>
<sequence>MGRLIDHRLVEENHEDYTQDGTVDIKGRPVLRSKTGRWRACTFIIGYEIFERIAYHGVATSLVLYLSKKFHEGTVASTTTVSNWAGTVWLMPIFGAYIADAHLGRYFTFLIASLIYITGMGLLTMSASLPSLKPPTCPTNIKDEECTVKPTTFQQVFFLFALYVIALGNGGTKPNISSMGADQFDDLQPKEKDQKNSFFNWWMFGVFTGSFIANTVVMWVQENFSWGMGYAIQTIGLTFALCLFLVGTPFYRHQKPHGSSYDKIFKVLVAAIKKSNVPIPSDPKELHELSLEEYKKMEKNMISNSPALRFLDKAAVKTEEISSWTLCTVTQVEETKQLLKMVPIFIATIIPSLIFSQVQTFFIKQGVTLNRHLTSSFEIPSASLKSLVQIFMLISLVLYDRFFIPAMRRRTKNPRGITMLQRMGIGMFLYILIMVSAYISERSRHALISQNPTNPPSVLIILPQFALLGIADTFLEVAKLEFFYDQAPTGMKSLGTSYYSSSMGLGSFANVFMMNIINTLSKRNGRPGWLTNNLNKSHLDYYYAVMTGLAVVNLFYYLAVAKYYTYNVDPVNLIEGNVSSLQMEDLPSTIDETKET</sequence>
<feature type="transmembrane region" description="Helical" evidence="6">
    <location>
        <begin position="541"/>
        <end position="559"/>
    </location>
</feature>
<dbReference type="Proteomes" id="UP001346149">
    <property type="component" value="Unassembled WGS sequence"/>
</dbReference>
<dbReference type="SUPFAM" id="SSF103473">
    <property type="entry name" value="MFS general substrate transporter"/>
    <property type="match status" value="1"/>
</dbReference>
<feature type="transmembrane region" description="Helical" evidence="6">
    <location>
        <begin position="382"/>
        <end position="399"/>
    </location>
</feature>
<dbReference type="InterPro" id="IPR000109">
    <property type="entry name" value="POT_fam"/>
</dbReference>
<evidence type="ECO:0000256" key="1">
    <source>
        <dbReference type="ARBA" id="ARBA00004141"/>
    </source>
</evidence>
<comment type="caution">
    <text evidence="7">The sequence shown here is derived from an EMBL/GenBank/DDBJ whole genome shotgun (WGS) entry which is preliminary data.</text>
</comment>
<keyword evidence="4 6" id="KW-1133">Transmembrane helix</keyword>
<dbReference type="Pfam" id="PF00854">
    <property type="entry name" value="PTR2"/>
    <property type="match status" value="1"/>
</dbReference>
<feature type="transmembrane region" description="Helical" evidence="6">
    <location>
        <begin position="152"/>
        <end position="170"/>
    </location>
</feature>
<dbReference type="AlphaFoldDB" id="A0AAN7R9X1"/>
<accession>A0AAN7R9X1</accession>
<evidence type="ECO:0000256" key="4">
    <source>
        <dbReference type="ARBA" id="ARBA00022989"/>
    </source>
</evidence>
<keyword evidence="8" id="KW-1185">Reference proteome</keyword>
<evidence type="ECO:0000256" key="2">
    <source>
        <dbReference type="ARBA" id="ARBA00005982"/>
    </source>
</evidence>
<evidence type="ECO:0000256" key="3">
    <source>
        <dbReference type="ARBA" id="ARBA00022692"/>
    </source>
</evidence>
<dbReference type="GO" id="GO:0022857">
    <property type="term" value="F:transmembrane transporter activity"/>
    <property type="evidence" value="ECO:0007669"/>
    <property type="project" value="InterPro"/>
</dbReference>
<organism evidence="7 8">
    <name type="scientific">Trapa natans</name>
    <name type="common">Water chestnut</name>
    <dbReference type="NCBI Taxonomy" id="22666"/>
    <lineage>
        <taxon>Eukaryota</taxon>
        <taxon>Viridiplantae</taxon>
        <taxon>Streptophyta</taxon>
        <taxon>Embryophyta</taxon>
        <taxon>Tracheophyta</taxon>
        <taxon>Spermatophyta</taxon>
        <taxon>Magnoliopsida</taxon>
        <taxon>eudicotyledons</taxon>
        <taxon>Gunneridae</taxon>
        <taxon>Pentapetalae</taxon>
        <taxon>rosids</taxon>
        <taxon>malvids</taxon>
        <taxon>Myrtales</taxon>
        <taxon>Lythraceae</taxon>
        <taxon>Trapa</taxon>
    </lineage>
</organism>
<feature type="transmembrane region" description="Helical" evidence="6">
    <location>
        <begin position="198"/>
        <end position="220"/>
    </location>
</feature>
<dbReference type="InterPro" id="IPR036259">
    <property type="entry name" value="MFS_trans_sf"/>
</dbReference>
<feature type="transmembrane region" description="Helical" evidence="6">
    <location>
        <begin position="226"/>
        <end position="246"/>
    </location>
</feature>
<keyword evidence="3 6" id="KW-0812">Transmembrane</keyword>
<evidence type="ECO:0000256" key="5">
    <source>
        <dbReference type="ARBA" id="ARBA00023136"/>
    </source>
</evidence>
<evidence type="ECO:0000256" key="6">
    <source>
        <dbReference type="SAM" id="Phobius"/>
    </source>
</evidence>
<dbReference type="GO" id="GO:0016020">
    <property type="term" value="C:membrane"/>
    <property type="evidence" value="ECO:0007669"/>
    <property type="project" value="UniProtKB-SubCell"/>
</dbReference>
<proteinExistence type="inferred from homology"/>
<dbReference type="EMBL" id="JAXQNO010000009">
    <property type="protein sequence ID" value="KAK4791238.1"/>
    <property type="molecule type" value="Genomic_DNA"/>
</dbReference>
<evidence type="ECO:0000313" key="8">
    <source>
        <dbReference type="Proteomes" id="UP001346149"/>
    </source>
</evidence>
<feature type="transmembrane region" description="Helical" evidence="6">
    <location>
        <begin position="459"/>
        <end position="478"/>
    </location>
</feature>
<dbReference type="Gene3D" id="1.20.1250.20">
    <property type="entry name" value="MFS general substrate transporter like domains"/>
    <property type="match status" value="1"/>
</dbReference>
<feature type="transmembrane region" description="Helical" evidence="6">
    <location>
        <begin position="106"/>
        <end position="132"/>
    </location>
</feature>
<feature type="transmembrane region" description="Helical" evidence="6">
    <location>
        <begin position="498"/>
        <end position="521"/>
    </location>
</feature>
<comment type="subcellular location">
    <subcellularLocation>
        <location evidence="1">Membrane</location>
        <topology evidence="1">Multi-pass membrane protein</topology>
    </subcellularLocation>
</comment>
<comment type="similarity">
    <text evidence="2">Belongs to the major facilitator superfamily. Proton-dependent oligopeptide transporter (POT/PTR) (TC 2.A.17) family.</text>
</comment>
<keyword evidence="5 6" id="KW-0472">Membrane</keyword>
<name>A0AAN7R9X1_TRANT</name>
<protein>
    <submittedName>
        <fullName evidence="7">Uncharacterized protein</fullName>
    </submittedName>
</protein>
<reference evidence="7 8" key="1">
    <citation type="journal article" date="2023" name="Hortic Res">
        <title>Pangenome of water caltrop reveals structural variations and asymmetric subgenome divergence after allopolyploidization.</title>
        <authorList>
            <person name="Zhang X."/>
            <person name="Chen Y."/>
            <person name="Wang L."/>
            <person name="Yuan Y."/>
            <person name="Fang M."/>
            <person name="Shi L."/>
            <person name="Lu R."/>
            <person name="Comes H.P."/>
            <person name="Ma Y."/>
            <person name="Chen Y."/>
            <person name="Huang G."/>
            <person name="Zhou Y."/>
            <person name="Zheng Z."/>
            <person name="Qiu Y."/>
        </authorList>
    </citation>
    <scope>NUCLEOTIDE SEQUENCE [LARGE SCALE GENOMIC DNA]</scope>
    <source>
        <strain evidence="7">F231</strain>
    </source>
</reference>
<gene>
    <name evidence="7" type="ORF">SAY86_031651</name>
</gene>
<feature type="transmembrane region" description="Helical" evidence="6">
    <location>
        <begin position="81"/>
        <end position="99"/>
    </location>
</feature>
<feature type="transmembrane region" description="Helical" evidence="6">
    <location>
        <begin position="420"/>
        <end position="439"/>
    </location>
</feature>
<evidence type="ECO:0000313" key="7">
    <source>
        <dbReference type="EMBL" id="KAK4791238.1"/>
    </source>
</evidence>